<evidence type="ECO:0000256" key="6">
    <source>
        <dbReference type="ARBA" id="ARBA00022989"/>
    </source>
</evidence>
<dbReference type="AlphaFoldDB" id="A0A1G8CYY4"/>
<evidence type="ECO:0000256" key="8">
    <source>
        <dbReference type="RuleBase" id="RU363041"/>
    </source>
</evidence>
<dbReference type="Pfam" id="PF01925">
    <property type="entry name" value="TauE"/>
    <property type="match status" value="1"/>
</dbReference>
<comment type="similarity">
    <text evidence="2 8">Belongs to the 4-toluene sulfonate uptake permease (TSUP) (TC 2.A.102) family.</text>
</comment>
<feature type="transmembrane region" description="Helical" evidence="8">
    <location>
        <begin position="98"/>
        <end position="117"/>
    </location>
</feature>
<dbReference type="Proteomes" id="UP000199009">
    <property type="component" value="Chromosome I"/>
</dbReference>
<dbReference type="OrthoDB" id="3872971at2"/>
<keyword evidence="3" id="KW-0813">Transport</keyword>
<feature type="transmembrane region" description="Helical" evidence="8">
    <location>
        <begin position="7"/>
        <end position="40"/>
    </location>
</feature>
<feature type="transmembrane region" description="Helical" evidence="8">
    <location>
        <begin position="46"/>
        <end position="66"/>
    </location>
</feature>
<dbReference type="GO" id="GO:0005886">
    <property type="term" value="C:plasma membrane"/>
    <property type="evidence" value="ECO:0007669"/>
    <property type="project" value="UniProtKB-SubCell"/>
</dbReference>
<feature type="transmembrane region" description="Helical" evidence="8">
    <location>
        <begin position="222"/>
        <end position="244"/>
    </location>
</feature>
<feature type="transmembrane region" description="Helical" evidence="8">
    <location>
        <begin position="195"/>
        <end position="216"/>
    </location>
</feature>
<accession>A0A1G8CYY4</accession>
<evidence type="ECO:0000256" key="4">
    <source>
        <dbReference type="ARBA" id="ARBA00022475"/>
    </source>
</evidence>
<dbReference type="EMBL" id="LT629692">
    <property type="protein sequence ID" value="SDH50329.1"/>
    <property type="molecule type" value="Genomic_DNA"/>
</dbReference>
<keyword evidence="6 8" id="KW-1133">Transmembrane helix</keyword>
<evidence type="ECO:0000256" key="5">
    <source>
        <dbReference type="ARBA" id="ARBA00022692"/>
    </source>
</evidence>
<keyword evidence="5 8" id="KW-0812">Transmembrane</keyword>
<evidence type="ECO:0000313" key="10">
    <source>
        <dbReference type="Proteomes" id="UP000199009"/>
    </source>
</evidence>
<evidence type="ECO:0000256" key="7">
    <source>
        <dbReference type="ARBA" id="ARBA00023136"/>
    </source>
</evidence>
<evidence type="ECO:0000256" key="1">
    <source>
        <dbReference type="ARBA" id="ARBA00004651"/>
    </source>
</evidence>
<sequence length="245" mass="25411">MIAPETVVALACVTAFVAAGIQRITGLGFVLVLIGPIVLLYGPVEGVTIGVLLALVASLTAVPLVWRRVQWRRAWWLIWPGLLAAPFGALLVRVLPEPALLLLIAAMAYFALIAGWIPALSAALTGRSGAIVAGASAGFMHVASGLSGPPLAAYAVGSKWDQTRFAASVQVIFATFSVMSVALRGLPVSPASDIWLLIAATAGGIIVGTLLTRFVPPRVARLAMLAIAWAGATVVLIRGVLALFF</sequence>
<dbReference type="InterPro" id="IPR052017">
    <property type="entry name" value="TSUP"/>
</dbReference>
<comment type="subcellular location">
    <subcellularLocation>
        <location evidence="1 8">Cell membrane</location>
        <topology evidence="1 8">Multi-pass membrane protein</topology>
    </subcellularLocation>
</comment>
<proteinExistence type="inferred from homology"/>
<dbReference type="STRING" id="370764.SAMN04489810_3197"/>
<dbReference type="PANTHER" id="PTHR30269:SF37">
    <property type="entry name" value="MEMBRANE TRANSPORTER PROTEIN"/>
    <property type="match status" value="1"/>
</dbReference>
<evidence type="ECO:0000256" key="3">
    <source>
        <dbReference type="ARBA" id="ARBA00022448"/>
    </source>
</evidence>
<evidence type="ECO:0000256" key="2">
    <source>
        <dbReference type="ARBA" id="ARBA00009142"/>
    </source>
</evidence>
<protein>
    <recommendedName>
        <fullName evidence="8">Probable membrane transporter protein</fullName>
    </recommendedName>
</protein>
<keyword evidence="10" id="KW-1185">Reference proteome</keyword>
<keyword evidence="4 8" id="KW-1003">Cell membrane</keyword>
<organism evidence="9 10">
    <name type="scientific">Microbacterium pygmaeum</name>
    <dbReference type="NCBI Taxonomy" id="370764"/>
    <lineage>
        <taxon>Bacteria</taxon>
        <taxon>Bacillati</taxon>
        <taxon>Actinomycetota</taxon>
        <taxon>Actinomycetes</taxon>
        <taxon>Micrococcales</taxon>
        <taxon>Microbacteriaceae</taxon>
        <taxon>Microbacterium</taxon>
    </lineage>
</organism>
<dbReference type="InterPro" id="IPR002781">
    <property type="entry name" value="TM_pro_TauE-like"/>
</dbReference>
<keyword evidence="7 8" id="KW-0472">Membrane</keyword>
<dbReference type="RefSeq" id="WP_091492249.1">
    <property type="nucleotide sequence ID" value="NZ_LT629692.1"/>
</dbReference>
<feature type="transmembrane region" description="Helical" evidence="8">
    <location>
        <begin position="73"/>
        <end position="92"/>
    </location>
</feature>
<dbReference type="PANTHER" id="PTHR30269">
    <property type="entry name" value="TRANSMEMBRANE PROTEIN YFCA"/>
    <property type="match status" value="1"/>
</dbReference>
<gene>
    <name evidence="9" type="ORF">SAMN04489810_3197</name>
</gene>
<reference evidence="9 10" key="1">
    <citation type="submission" date="2016-10" db="EMBL/GenBank/DDBJ databases">
        <authorList>
            <person name="de Groot N.N."/>
        </authorList>
    </citation>
    <scope>NUCLEOTIDE SEQUENCE [LARGE SCALE GENOMIC DNA]</scope>
    <source>
        <strain evidence="9 10">DSM 23142</strain>
    </source>
</reference>
<name>A0A1G8CYY4_9MICO</name>
<feature type="transmembrane region" description="Helical" evidence="8">
    <location>
        <begin position="165"/>
        <end position="183"/>
    </location>
</feature>
<evidence type="ECO:0000313" key="9">
    <source>
        <dbReference type="EMBL" id="SDH50329.1"/>
    </source>
</evidence>
<feature type="transmembrane region" description="Helical" evidence="8">
    <location>
        <begin position="129"/>
        <end position="153"/>
    </location>
</feature>